<sequence>MSGDRVATLASTITGGGWVAGGQGAGSMTALDATVKPVDALSSAGFGFLTGYVQPLQDVCDRMAGKASVVSSFADTWQQVSTRADQVRERLTRSATTDTAQWSGAAGDRYRTHSAGIASALEQVVALAKAGSSATTAAGNAVAGGRQQAADLLTDLVQRLISYVSRAIAIEGGITSNVLAESTRMINSYGVPISAVEQQVRQSITNVTPLLTELANAIQGAPTTTSSTTDGTTAVSSTTTRAAALVRPESLTASAPQEPATTRGLVFAQAQTTGGGRRSGGTVLNIPGGKVLRPKPGGVYTVPSQTEVWENGVRRLPQSGQNTMRLQDGTIIRFVPEDKVPTS</sequence>
<dbReference type="InterPro" id="IPR036689">
    <property type="entry name" value="ESAT-6-like_sf"/>
</dbReference>
<protein>
    <recommendedName>
        <fullName evidence="3">WXG100 family type VII secretion target</fullName>
    </recommendedName>
</protein>
<accession>A0A9X2VX73</accession>
<dbReference type="RefSeq" id="WP_259629905.1">
    <property type="nucleotide sequence ID" value="NZ_JANYMP010000046.1"/>
</dbReference>
<evidence type="ECO:0000313" key="1">
    <source>
        <dbReference type="EMBL" id="MCS7484458.1"/>
    </source>
</evidence>
<keyword evidence="2" id="KW-1185">Reference proteome</keyword>
<dbReference type="Proteomes" id="UP001141259">
    <property type="component" value="Unassembled WGS sequence"/>
</dbReference>
<dbReference type="EMBL" id="JANYMP010000046">
    <property type="protein sequence ID" value="MCS7484458.1"/>
    <property type="molecule type" value="Genomic_DNA"/>
</dbReference>
<reference evidence="1" key="1">
    <citation type="submission" date="2022-08" db="EMBL/GenBank/DDBJ databases">
        <authorList>
            <person name="Tistechok S."/>
            <person name="Samborskyy M."/>
            <person name="Roman I."/>
        </authorList>
    </citation>
    <scope>NUCLEOTIDE SEQUENCE</scope>
    <source>
        <strain evidence="1">DSM 103496</strain>
    </source>
</reference>
<comment type="caution">
    <text evidence="1">The sequence shown here is derived from an EMBL/GenBank/DDBJ whole genome shotgun (WGS) entry which is preliminary data.</text>
</comment>
<evidence type="ECO:0008006" key="3">
    <source>
        <dbReference type="Google" id="ProtNLM"/>
    </source>
</evidence>
<organism evidence="1 2">
    <name type="scientific">Umezawaea endophytica</name>
    <dbReference type="NCBI Taxonomy" id="1654476"/>
    <lineage>
        <taxon>Bacteria</taxon>
        <taxon>Bacillati</taxon>
        <taxon>Actinomycetota</taxon>
        <taxon>Actinomycetes</taxon>
        <taxon>Pseudonocardiales</taxon>
        <taxon>Pseudonocardiaceae</taxon>
        <taxon>Umezawaea</taxon>
    </lineage>
</organism>
<proteinExistence type="predicted"/>
<dbReference type="SUPFAM" id="SSF140453">
    <property type="entry name" value="EsxAB dimer-like"/>
    <property type="match status" value="1"/>
</dbReference>
<name>A0A9X2VX73_9PSEU</name>
<evidence type="ECO:0000313" key="2">
    <source>
        <dbReference type="Proteomes" id="UP001141259"/>
    </source>
</evidence>
<dbReference type="AlphaFoldDB" id="A0A9X2VX73"/>
<gene>
    <name evidence="1" type="ORF">NZH93_47175</name>
</gene>